<evidence type="ECO:0000313" key="10">
    <source>
        <dbReference type="Proteomes" id="UP001279410"/>
    </source>
</evidence>
<dbReference type="PANTHER" id="PTHR15536">
    <property type="entry name" value="TACHYKININ-3"/>
    <property type="match status" value="1"/>
</dbReference>
<dbReference type="InterPro" id="IPR003635">
    <property type="entry name" value="Neurokinin-B/TAC3"/>
</dbReference>
<sequence length="209" mass="23963">MKVLLTCQSETVQSPSQLSAALGGVHTKWEYNHCHYLPSRTPALLQCPHFTPTLLHTFPTPLRTRAHAADSFAKLPVRQISGGAEKMRRGLLLVTLFLVMKLRYSQSRCEEPGSRRSTSDQTTGLDNFKRNILKRYSDLDYDSFVGLMGRRNADADTVQSPQKREMHDIFVGLMGRRNSEPDNGPWRREYPERRGIFLNKCRLRFLQGL</sequence>
<dbReference type="GO" id="GO:0045777">
    <property type="term" value="P:positive regulation of blood pressure"/>
    <property type="evidence" value="ECO:0007669"/>
    <property type="project" value="TreeGrafter"/>
</dbReference>
<dbReference type="GO" id="GO:0005576">
    <property type="term" value="C:extracellular region"/>
    <property type="evidence" value="ECO:0007669"/>
    <property type="project" value="UniProtKB-SubCell"/>
</dbReference>
<evidence type="ECO:0000256" key="5">
    <source>
        <dbReference type="ARBA" id="ARBA00022729"/>
    </source>
</evidence>
<keyword evidence="5" id="KW-0732">Signal</keyword>
<comment type="similarity">
    <text evidence="2">Belongs to the tachykinin family.</text>
</comment>
<comment type="caution">
    <text evidence="9">The sequence shown here is derived from an EMBL/GenBank/DDBJ whole genome shotgun (WGS) entry which is preliminary data.</text>
</comment>
<evidence type="ECO:0000256" key="7">
    <source>
        <dbReference type="ARBA" id="ARBA00023320"/>
    </source>
</evidence>
<keyword evidence="4" id="KW-0165">Cleavage on pair of basic residues</keyword>
<reference evidence="9" key="1">
    <citation type="submission" date="2022-08" db="EMBL/GenBank/DDBJ databases">
        <title>Genome sequencing of akame (Lates japonicus).</title>
        <authorList>
            <person name="Hashiguchi Y."/>
            <person name="Takahashi H."/>
        </authorList>
    </citation>
    <scope>NUCLEOTIDE SEQUENCE</scope>
    <source>
        <strain evidence="9">Kochi</strain>
    </source>
</reference>
<evidence type="ECO:0000313" key="9">
    <source>
        <dbReference type="EMBL" id="GLD46070.1"/>
    </source>
</evidence>
<evidence type="ECO:0000256" key="3">
    <source>
        <dbReference type="ARBA" id="ARBA00022525"/>
    </source>
</evidence>
<gene>
    <name evidence="9" type="ORF">AKAME5_000047900</name>
</gene>
<dbReference type="PROSITE" id="PS00267">
    <property type="entry name" value="TACHYKININ"/>
    <property type="match status" value="1"/>
</dbReference>
<comment type="subcellular location">
    <subcellularLocation>
        <location evidence="1">Secreted</location>
    </subcellularLocation>
</comment>
<dbReference type="AlphaFoldDB" id="A0AAD3M2E9"/>
<keyword evidence="10" id="KW-1185">Reference proteome</keyword>
<comment type="function">
    <text evidence="8">Tachykinins are active peptides which excite neurons, evoke behavioral responses, are potent vasodilators and secretagogues, and contract (directly or indirectly) many smooth muscles. Is a critical central regulator of gonadal function.</text>
</comment>
<keyword evidence="3" id="KW-0964">Secreted</keyword>
<proteinExistence type="inferred from homology"/>
<dbReference type="GO" id="GO:0007217">
    <property type="term" value="P:tachykinin receptor signaling pathway"/>
    <property type="evidence" value="ECO:0007669"/>
    <property type="project" value="InterPro"/>
</dbReference>
<dbReference type="EMBL" id="BRZM01000001">
    <property type="protein sequence ID" value="GLD46070.1"/>
    <property type="molecule type" value="Genomic_DNA"/>
</dbReference>
<protein>
    <submittedName>
        <fullName evidence="9">Tachykinin-3</fullName>
    </submittedName>
</protein>
<keyword evidence="6" id="KW-0027">Amidation</keyword>
<evidence type="ECO:0000256" key="4">
    <source>
        <dbReference type="ARBA" id="ARBA00022685"/>
    </source>
</evidence>
<name>A0AAD3M2E9_LATJO</name>
<dbReference type="GO" id="GO:0007218">
    <property type="term" value="P:neuropeptide signaling pathway"/>
    <property type="evidence" value="ECO:0007669"/>
    <property type="project" value="UniProtKB-KW"/>
</dbReference>
<dbReference type="InterPro" id="IPR013055">
    <property type="entry name" value="Tachy_Neuro_lke_CS"/>
</dbReference>
<evidence type="ECO:0000256" key="1">
    <source>
        <dbReference type="ARBA" id="ARBA00004613"/>
    </source>
</evidence>
<evidence type="ECO:0000256" key="2">
    <source>
        <dbReference type="ARBA" id="ARBA00007518"/>
    </source>
</evidence>
<keyword evidence="7" id="KW-0527">Neuropeptide</keyword>
<evidence type="ECO:0000256" key="8">
    <source>
        <dbReference type="ARBA" id="ARBA00045164"/>
    </source>
</evidence>
<dbReference type="Proteomes" id="UP001279410">
    <property type="component" value="Unassembled WGS sequence"/>
</dbReference>
<accession>A0AAD3M2E9</accession>
<evidence type="ECO:0000256" key="6">
    <source>
        <dbReference type="ARBA" id="ARBA00022815"/>
    </source>
</evidence>
<dbReference type="PANTHER" id="PTHR15536:SF1">
    <property type="entry name" value="TACHYKININ-3"/>
    <property type="match status" value="1"/>
</dbReference>
<organism evidence="9 10">
    <name type="scientific">Lates japonicus</name>
    <name type="common">Japanese lates</name>
    <dbReference type="NCBI Taxonomy" id="270547"/>
    <lineage>
        <taxon>Eukaryota</taxon>
        <taxon>Metazoa</taxon>
        <taxon>Chordata</taxon>
        <taxon>Craniata</taxon>
        <taxon>Vertebrata</taxon>
        <taxon>Euteleostomi</taxon>
        <taxon>Actinopterygii</taxon>
        <taxon>Neopterygii</taxon>
        <taxon>Teleostei</taxon>
        <taxon>Neoteleostei</taxon>
        <taxon>Acanthomorphata</taxon>
        <taxon>Carangaria</taxon>
        <taxon>Carangaria incertae sedis</taxon>
        <taxon>Centropomidae</taxon>
        <taxon>Lates</taxon>
    </lineage>
</organism>